<dbReference type="GO" id="GO:0009116">
    <property type="term" value="P:nucleoside metabolic process"/>
    <property type="evidence" value="ECO:0007669"/>
    <property type="project" value="InterPro"/>
</dbReference>
<dbReference type="GO" id="GO:0016747">
    <property type="term" value="F:acyltransferase activity, transferring groups other than amino-acyl groups"/>
    <property type="evidence" value="ECO:0007669"/>
    <property type="project" value="InterPro"/>
</dbReference>
<dbReference type="GO" id="GO:0006508">
    <property type="term" value="P:proteolysis"/>
    <property type="evidence" value="ECO:0007669"/>
    <property type="project" value="UniProtKB-KW"/>
</dbReference>
<evidence type="ECO:0000256" key="1">
    <source>
        <dbReference type="ARBA" id="ARBA00022679"/>
    </source>
</evidence>
<dbReference type="InterPro" id="IPR000845">
    <property type="entry name" value="Nucleoside_phosphorylase_d"/>
</dbReference>
<keyword evidence="1 4" id="KW-0808">Transferase</keyword>
<dbReference type="PROSITE" id="PS51186">
    <property type="entry name" value="GNAT"/>
    <property type="match status" value="1"/>
</dbReference>
<keyword evidence="4" id="KW-0378">Hydrolase</keyword>
<reference evidence="4 5" key="1">
    <citation type="submission" date="2018-06" db="EMBL/GenBank/DDBJ databases">
        <authorList>
            <consortium name="Pathogen Informatics"/>
            <person name="Doyle S."/>
        </authorList>
    </citation>
    <scope>NUCLEOTIDE SEQUENCE [LARGE SCALE GENOMIC DNA]</scope>
    <source>
        <strain evidence="4 5">NCTC13533</strain>
    </source>
</reference>
<dbReference type="Pfam" id="PF00583">
    <property type="entry name" value="Acetyltransf_1"/>
    <property type="match status" value="1"/>
</dbReference>
<dbReference type="Gene3D" id="3.40.50.1580">
    <property type="entry name" value="Nucleoside phosphorylase domain"/>
    <property type="match status" value="1"/>
</dbReference>
<accession>A0A376DXG5</accession>
<dbReference type="Proteomes" id="UP000255224">
    <property type="component" value="Unassembled WGS sequence"/>
</dbReference>
<evidence type="ECO:0000313" key="4">
    <source>
        <dbReference type="EMBL" id="STC97540.1"/>
    </source>
</evidence>
<dbReference type="SUPFAM" id="SSF55729">
    <property type="entry name" value="Acyl-CoA N-acyltransferases (Nat)"/>
    <property type="match status" value="1"/>
</dbReference>
<dbReference type="Pfam" id="PF01048">
    <property type="entry name" value="PNP_UDP_1"/>
    <property type="match status" value="1"/>
</dbReference>
<dbReference type="STRING" id="297244.SAMN05421639_101154"/>
<dbReference type="SUPFAM" id="SSF53167">
    <property type="entry name" value="Purine and uridine phosphorylases"/>
    <property type="match status" value="1"/>
</dbReference>
<dbReference type="InterPro" id="IPR050832">
    <property type="entry name" value="Bact_Acetyltransf"/>
</dbReference>
<organism evidence="4 5">
    <name type="scientific">Chryseobacterium carnipullorum</name>
    <dbReference type="NCBI Taxonomy" id="1124835"/>
    <lineage>
        <taxon>Bacteria</taxon>
        <taxon>Pseudomonadati</taxon>
        <taxon>Bacteroidota</taxon>
        <taxon>Flavobacteriia</taxon>
        <taxon>Flavobacteriales</taxon>
        <taxon>Weeksellaceae</taxon>
        <taxon>Chryseobacterium group</taxon>
        <taxon>Chryseobacterium</taxon>
    </lineage>
</organism>
<dbReference type="InterPro" id="IPR016181">
    <property type="entry name" value="Acyl_CoA_acyltransferase"/>
</dbReference>
<dbReference type="InterPro" id="IPR000182">
    <property type="entry name" value="GNAT_dom"/>
</dbReference>
<evidence type="ECO:0000313" key="5">
    <source>
        <dbReference type="Proteomes" id="UP000255224"/>
    </source>
</evidence>
<evidence type="ECO:0000256" key="2">
    <source>
        <dbReference type="ARBA" id="ARBA00023315"/>
    </source>
</evidence>
<dbReference type="PANTHER" id="PTHR43877">
    <property type="entry name" value="AMINOALKYLPHOSPHONATE N-ACETYLTRANSFERASE-RELATED-RELATED"/>
    <property type="match status" value="1"/>
</dbReference>
<dbReference type="Gene3D" id="3.40.630.30">
    <property type="match status" value="1"/>
</dbReference>
<dbReference type="EMBL" id="UFVQ01000003">
    <property type="protein sequence ID" value="STC97540.1"/>
    <property type="molecule type" value="Genomic_DNA"/>
</dbReference>
<dbReference type="RefSeq" id="WP_128124854.1">
    <property type="nucleotide sequence ID" value="NZ_UFVQ01000003.1"/>
</dbReference>
<dbReference type="AlphaFoldDB" id="A0A376DXG5"/>
<keyword evidence="2 4" id="KW-0012">Acyltransferase</keyword>
<keyword evidence="4" id="KW-0645">Protease</keyword>
<name>A0A376DXG5_CHRCU</name>
<dbReference type="CDD" id="cd04301">
    <property type="entry name" value="NAT_SF"/>
    <property type="match status" value="1"/>
</dbReference>
<dbReference type="PANTHER" id="PTHR43877:SF2">
    <property type="entry name" value="AMINOALKYLPHOSPHONATE N-ACETYLTRANSFERASE-RELATED"/>
    <property type="match status" value="1"/>
</dbReference>
<dbReference type="GO" id="GO:0008233">
    <property type="term" value="F:peptidase activity"/>
    <property type="evidence" value="ECO:0007669"/>
    <property type="project" value="UniProtKB-KW"/>
</dbReference>
<evidence type="ECO:0000259" key="3">
    <source>
        <dbReference type="PROSITE" id="PS51186"/>
    </source>
</evidence>
<feature type="domain" description="N-acetyltransferase" evidence="3">
    <location>
        <begin position="201"/>
        <end position="370"/>
    </location>
</feature>
<dbReference type="EC" id="2.3.1.-" evidence="4"/>
<protein>
    <submittedName>
        <fullName evidence="4">Protease synthase and sporulation negative regulatory protein PAI 1</fullName>
        <ecNumber evidence="4">2.3.1.-</ecNumber>
    </submittedName>
</protein>
<proteinExistence type="predicted"/>
<dbReference type="InterPro" id="IPR035994">
    <property type="entry name" value="Nucleoside_phosphorylase_sf"/>
</dbReference>
<sequence>MIKINADSHYPVSETLFVFALDSEAGQAFEGKNKLVTGIGKVNAAIELTREIHFRKPKLIVNLGSAGSKSFGKGEVVCCTKFIQRDMDVRGLGFSLYETPLSGIPPVLEYGLQMNGLEEGICGSGDSFEMNHSETDYNIVDMEAYPLALIAKKENIPFLCLKYISDDAGSDAADDWAVQVHLASEAFKKNIILIQKKMASIIINKALAEDLETIQALGRQTFYETFAESNSEEVMKNYLEESFSTEKVKSEFNNPDSHFFIAWEEDIPVGYLKLNSGAAQTELQDETSLEIERIYVKKSHHGQKVGQLLYDQALETAQNLKKSYLWLGVWEENLRALQFYRKNGFEQFGTHTFRLGGDDQTDLMMKKVLD</sequence>
<gene>
    <name evidence="4" type="primary">paiA</name>
    <name evidence="4" type="ORF">NCTC13533_02447</name>
</gene>